<keyword evidence="8" id="KW-1185">Reference proteome</keyword>
<comment type="subcellular location">
    <subcellularLocation>
        <location evidence="1">Secreted</location>
    </subcellularLocation>
</comment>
<evidence type="ECO:0000256" key="1">
    <source>
        <dbReference type="ARBA" id="ARBA00004613"/>
    </source>
</evidence>
<dbReference type="GO" id="GO:0005576">
    <property type="term" value="C:extracellular region"/>
    <property type="evidence" value="ECO:0007669"/>
    <property type="project" value="UniProtKB-SubCell"/>
</dbReference>
<accession>A0A8B6BKZ9</accession>
<dbReference type="Gene3D" id="2.60.120.40">
    <property type="match status" value="1"/>
</dbReference>
<name>A0A8B6BKZ9_MYTGA</name>
<evidence type="ECO:0000259" key="6">
    <source>
        <dbReference type="PROSITE" id="PS50871"/>
    </source>
</evidence>
<feature type="signal peptide" evidence="5">
    <location>
        <begin position="1"/>
        <end position="20"/>
    </location>
</feature>
<dbReference type="SMART" id="SM00110">
    <property type="entry name" value="C1Q"/>
    <property type="match status" value="1"/>
</dbReference>
<sequence>MFIISITFLILVFQIDLVTGDSSEINKRLGNIEKRTKTMILSLQKEISLLEIENSKIQNQRHELKKTIYSHRMKIDDLNERVHEMMSTSDQEKARNETAISAPHTTKTLNDMFIRHQRRTLVSKQQPRASRPAFYVYMSSNENSPGPHHTLIFNQVVSNIGNGYNQYTGIFTAPSTGVYVFSYTIMPDSGAYIPVEIIKNAGVIGSSFTRPYSSYRHSVSVTIVVHLTTGDVCYLRTSTSSTPSGNIYSSTSARTSFAGWLLV</sequence>
<dbReference type="InterPro" id="IPR008983">
    <property type="entry name" value="Tumour_necrosis_fac-like_dom"/>
</dbReference>
<evidence type="ECO:0000313" key="7">
    <source>
        <dbReference type="EMBL" id="VDH92409.1"/>
    </source>
</evidence>
<dbReference type="OrthoDB" id="6154955at2759"/>
<keyword evidence="2" id="KW-0964">Secreted</keyword>
<organism evidence="7 8">
    <name type="scientific">Mytilus galloprovincialis</name>
    <name type="common">Mediterranean mussel</name>
    <dbReference type="NCBI Taxonomy" id="29158"/>
    <lineage>
        <taxon>Eukaryota</taxon>
        <taxon>Metazoa</taxon>
        <taxon>Spiralia</taxon>
        <taxon>Lophotrochozoa</taxon>
        <taxon>Mollusca</taxon>
        <taxon>Bivalvia</taxon>
        <taxon>Autobranchia</taxon>
        <taxon>Pteriomorphia</taxon>
        <taxon>Mytilida</taxon>
        <taxon>Mytiloidea</taxon>
        <taxon>Mytilidae</taxon>
        <taxon>Mytilinae</taxon>
        <taxon>Mytilus</taxon>
    </lineage>
</organism>
<evidence type="ECO:0000313" key="8">
    <source>
        <dbReference type="Proteomes" id="UP000596742"/>
    </source>
</evidence>
<evidence type="ECO:0000256" key="3">
    <source>
        <dbReference type="ARBA" id="ARBA00022729"/>
    </source>
</evidence>
<dbReference type="EMBL" id="UYJE01000341">
    <property type="protein sequence ID" value="VDH92409.1"/>
    <property type="molecule type" value="Genomic_DNA"/>
</dbReference>
<dbReference type="InterPro" id="IPR001073">
    <property type="entry name" value="C1q_dom"/>
</dbReference>
<dbReference type="PROSITE" id="PS50871">
    <property type="entry name" value="C1Q"/>
    <property type="match status" value="1"/>
</dbReference>
<dbReference type="AlphaFoldDB" id="A0A8B6BKZ9"/>
<protein>
    <recommendedName>
        <fullName evidence="6">C1q domain-containing protein</fullName>
    </recommendedName>
</protein>
<dbReference type="PRINTS" id="PR00007">
    <property type="entry name" value="COMPLEMNTC1Q"/>
</dbReference>
<feature type="coiled-coil region" evidence="4">
    <location>
        <begin position="40"/>
        <end position="95"/>
    </location>
</feature>
<evidence type="ECO:0000256" key="5">
    <source>
        <dbReference type="SAM" id="SignalP"/>
    </source>
</evidence>
<keyword evidence="4" id="KW-0175">Coiled coil</keyword>
<dbReference type="PANTHER" id="PTHR22923">
    <property type="entry name" value="CEREBELLIN-RELATED"/>
    <property type="match status" value="1"/>
</dbReference>
<feature type="domain" description="C1q" evidence="6">
    <location>
        <begin position="127"/>
        <end position="263"/>
    </location>
</feature>
<comment type="caution">
    <text evidence="7">The sequence shown here is derived from an EMBL/GenBank/DDBJ whole genome shotgun (WGS) entry which is preliminary data.</text>
</comment>
<dbReference type="Proteomes" id="UP000596742">
    <property type="component" value="Unassembled WGS sequence"/>
</dbReference>
<dbReference type="PANTHER" id="PTHR22923:SF116">
    <property type="entry name" value="C1Q DOMAIN-CONTAINING PROTEIN"/>
    <property type="match status" value="1"/>
</dbReference>
<feature type="chain" id="PRO_5033038639" description="C1q domain-containing protein" evidence="5">
    <location>
        <begin position="21"/>
        <end position="263"/>
    </location>
</feature>
<proteinExistence type="predicted"/>
<evidence type="ECO:0000256" key="4">
    <source>
        <dbReference type="SAM" id="Coils"/>
    </source>
</evidence>
<keyword evidence="3 5" id="KW-0732">Signal</keyword>
<reference evidence="7" key="1">
    <citation type="submission" date="2018-11" db="EMBL/GenBank/DDBJ databases">
        <authorList>
            <person name="Alioto T."/>
            <person name="Alioto T."/>
        </authorList>
    </citation>
    <scope>NUCLEOTIDE SEQUENCE</scope>
</reference>
<dbReference type="InterPro" id="IPR050822">
    <property type="entry name" value="Cerebellin_Synaptic_Org"/>
</dbReference>
<dbReference type="Pfam" id="PF00386">
    <property type="entry name" value="C1q"/>
    <property type="match status" value="1"/>
</dbReference>
<dbReference type="SUPFAM" id="SSF49842">
    <property type="entry name" value="TNF-like"/>
    <property type="match status" value="1"/>
</dbReference>
<evidence type="ECO:0000256" key="2">
    <source>
        <dbReference type="ARBA" id="ARBA00022525"/>
    </source>
</evidence>
<gene>
    <name evidence="7" type="ORF">MGAL_10B002497</name>
</gene>